<evidence type="ECO:0000313" key="1">
    <source>
        <dbReference type="EMBL" id="GAA0538389.1"/>
    </source>
</evidence>
<accession>A0A917N6I8</accession>
<evidence type="ECO:0000313" key="4">
    <source>
        <dbReference type="Proteomes" id="UP001500220"/>
    </source>
</evidence>
<gene>
    <name evidence="1" type="ORF">GCM10009545_46300</name>
    <name evidence="2" type="ORF">GCM10011581_05380</name>
</gene>
<dbReference type="Proteomes" id="UP001500220">
    <property type="component" value="Unassembled WGS sequence"/>
</dbReference>
<reference evidence="1" key="4">
    <citation type="submission" date="2023-12" db="EMBL/GenBank/DDBJ databases">
        <authorList>
            <person name="Sun Q."/>
            <person name="Inoue M."/>
        </authorList>
    </citation>
    <scope>NUCLEOTIDE SEQUENCE</scope>
    <source>
        <strain evidence="1">JCM 10664</strain>
    </source>
</reference>
<reference evidence="1 4" key="2">
    <citation type="journal article" date="2019" name="Int. J. Syst. Evol. Microbiol.">
        <title>The Global Catalogue of Microorganisms (GCM) 10K type strain sequencing project: providing services to taxonomists for standard genome sequencing and annotation.</title>
        <authorList>
            <consortium name="The Broad Institute Genomics Platform"/>
            <consortium name="The Broad Institute Genome Sequencing Center for Infectious Disease"/>
            <person name="Wu L."/>
            <person name="Ma J."/>
        </authorList>
    </citation>
    <scope>NUCLEOTIDE SEQUENCE [LARGE SCALE GENOMIC DNA]</scope>
    <source>
        <strain evidence="1 4">JCM 10664</strain>
    </source>
</reference>
<name>A0A917N6I8_9PSEU</name>
<dbReference type="AlphaFoldDB" id="A0A917N6I8"/>
<dbReference type="EMBL" id="BAAAHC010000024">
    <property type="protein sequence ID" value="GAA0538389.1"/>
    <property type="molecule type" value="Genomic_DNA"/>
</dbReference>
<sequence length="84" mass="9093">MVGPDPASNPEGGGEVSTILMMCSTPSRLVAGAVALFRAAVAPIHVTEPDAGYGRELKPRWFRAFQTLGEPRRSARWQVLDPLM</sequence>
<keyword evidence="4" id="KW-1185">Reference proteome</keyword>
<proteinExistence type="predicted"/>
<reference evidence="2 3" key="1">
    <citation type="journal article" date="2014" name="Int. J. Syst. Evol. Microbiol.">
        <title>Complete genome sequence of Corynebacterium casei LMG S-19264T (=DSM 44701T), isolated from a smear-ripened cheese.</title>
        <authorList>
            <consortium name="US DOE Joint Genome Institute (JGI-PGF)"/>
            <person name="Walter F."/>
            <person name="Albersmeier A."/>
            <person name="Kalinowski J."/>
            <person name="Ruckert C."/>
        </authorList>
    </citation>
    <scope>NUCLEOTIDE SEQUENCE [LARGE SCALE GENOMIC DNA]</scope>
    <source>
        <strain evidence="2 3">CGMCC 4.7206</strain>
    </source>
</reference>
<comment type="caution">
    <text evidence="2">The sequence shown here is derived from an EMBL/GenBank/DDBJ whole genome shotgun (WGS) entry which is preliminary data.</text>
</comment>
<evidence type="ECO:0000313" key="2">
    <source>
        <dbReference type="EMBL" id="GGI71304.1"/>
    </source>
</evidence>
<protein>
    <submittedName>
        <fullName evidence="2">Uncharacterized protein</fullName>
    </submittedName>
</protein>
<evidence type="ECO:0000313" key="3">
    <source>
        <dbReference type="Proteomes" id="UP000597989"/>
    </source>
</evidence>
<dbReference type="Proteomes" id="UP000597989">
    <property type="component" value="Unassembled WGS sequence"/>
</dbReference>
<dbReference type="EMBL" id="BMMT01000001">
    <property type="protein sequence ID" value="GGI71304.1"/>
    <property type="molecule type" value="Genomic_DNA"/>
</dbReference>
<reference evidence="2" key="3">
    <citation type="submission" date="2020-09" db="EMBL/GenBank/DDBJ databases">
        <authorList>
            <person name="Sun Q."/>
            <person name="Zhou Y."/>
        </authorList>
    </citation>
    <scope>NUCLEOTIDE SEQUENCE</scope>
    <source>
        <strain evidence="2">CGMCC 4.7206</strain>
    </source>
</reference>
<organism evidence="2 3">
    <name type="scientific">Saccharopolyspora thermophila</name>
    <dbReference type="NCBI Taxonomy" id="89367"/>
    <lineage>
        <taxon>Bacteria</taxon>
        <taxon>Bacillati</taxon>
        <taxon>Actinomycetota</taxon>
        <taxon>Actinomycetes</taxon>
        <taxon>Pseudonocardiales</taxon>
        <taxon>Pseudonocardiaceae</taxon>
        <taxon>Saccharopolyspora</taxon>
    </lineage>
</organism>